<dbReference type="EMBL" id="LAZR01010226">
    <property type="protein sequence ID" value="KKM68109.1"/>
    <property type="molecule type" value="Genomic_DNA"/>
</dbReference>
<dbReference type="AlphaFoldDB" id="A0A0F9JE79"/>
<keyword evidence="1" id="KW-1133">Transmembrane helix</keyword>
<protein>
    <submittedName>
        <fullName evidence="2">Uncharacterized protein</fullName>
    </submittedName>
</protein>
<evidence type="ECO:0000256" key="1">
    <source>
        <dbReference type="SAM" id="Phobius"/>
    </source>
</evidence>
<name>A0A0F9JE79_9ZZZZ</name>
<feature type="transmembrane region" description="Helical" evidence="1">
    <location>
        <begin position="30"/>
        <end position="51"/>
    </location>
</feature>
<proteinExistence type="predicted"/>
<keyword evidence="1" id="KW-0812">Transmembrane</keyword>
<keyword evidence="1" id="KW-0472">Membrane</keyword>
<reference evidence="2" key="1">
    <citation type="journal article" date="2015" name="Nature">
        <title>Complex archaea that bridge the gap between prokaryotes and eukaryotes.</title>
        <authorList>
            <person name="Spang A."/>
            <person name="Saw J.H."/>
            <person name="Jorgensen S.L."/>
            <person name="Zaremba-Niedzwiedzka K."/>
            <person name="Martijn J."/>
            <person name="Lind A.E."/>
            <person name="van Eijk R."/>
            <person name="Schleper C."/>
            <person name="Guy L."/>
            <person name="Ettema T.J."/>
        </authorList>
    </citation>
    <scope>NUCLEOTIDE SEQUENCE</scope>
</reference>
<sequence length="83" mass="9092">MCTICQNGGARFTPDLSLSTDLAVSLVEGIRMSTTLLIICGALCLSAAYNVGRLVEARSWSGWVSELIKKNNEFKTKLKRNEP</sequence>
<gene>
    <name evidence="2" type="ORF">LCGC14_1464230</name>
</gene>
<comment type="caution">
    <text evidence="2">The sequence shown here is derived from an EMBL/GenBank/DDBJ whole genome shotgun (WGS) entry which is preliminary data.</text>
</comment>
<organism evidence="2">
    <name type="scientific">marine sediment metagenome</name>
    <dbReference type="NCBI Taxonomy" id="412755"/>
    <lineage>
        <taxon>unclassified sequences</taxon>
        <taxon>metagenomes</taxon>
        <taxon>ecological metagenomes</taxon>
    </lineage>
</organism>
<evidence type="ECO:0000313" key="2">
    <source>
        <dbReference type="EMBL" id="KKM68109.1"/>
    </source>
</evidence>
<accession>A0A0F9JE79</accession>